<organism evidence="2 3">
    <name type="scientific">Aspergillus fijiensis CBS 313.89</name>
    <dbReference type="NCBI Taxonomy" id="1448319"/>
    <lineage>
        <taxon>Eukaryota</taxon>
        <taxon>Fungi</taxon>
        <taxon>Dikarya</taxon>
        <taxon>Ascomycota</taxon>
        <taxon>Pezizomycotina</taxon>
        <taxon>Eurotiomycetes</taxon>
        <taxon>Eurotiomycetidae</taxon>
        <taxon>Eurotiales</taxon>
        <taxon>Aspergillaceae</taxon>
        <taxon>Aspergillus</taxon>
    </lineage>
</organism>
<name>A0A8G1W330_9EURO</name>
<evidence type="ECO:0000313" key="2">
    <source>
        <dbReference type="EMBL" id="RAK82037.1"/>
    </source>
</evidence>
<evidence type="ECO:0000313" key="3">
    <source>
        <dbReference type="Proteomes" id="UP000249789"/>
    </source>
</evidence>
<sequence>MTTSTDSNESYQRIGAGFCGTVWARSLEGPAIKREDGGPSRSLANDFAMHKRAYEAFLSLSCAKHLMKNSPTEPHARIPQCHRYITPGNQSWWNENLRWFPDGYAACNAILSERIPPFSEHIRRLLVDTYCPPKIRQQILHSASNDACLIRPYIGRQRTYGTAMNVRSRFRGFSLRNFPLHVDQMAELGIRAEDVDCYAAMMGQALATLHLIGKMDANDVEFVLAPMSRTVTGTEHNEEMDTTSGSNTITNILGTHTMWILDFDLCHSISMDQKGVRQAVDAFFKNDPFCPQPHTAHWPAFRRQYLGAAEQIARIYHKDEVNTIFDLGRQFVKLVESRK</sequence>
<dbReference type="Pfam" id="PF12417">
    <property type="entry name" value="DUF3669"/>
    <property type="match status" value="1"/>
</dbReference>
<keyword evidence="3" id="KW-1185">Reference proteome</keyword>
<dbReference type="PANTHER" id="PTHR40780:SF3">
    <property type="entry name" value="DUF3669 DOMAIN-CONTAINING PROTEIN"/>
    <property type="match status" value="1"/>
</dbReference>
<dbReference type="Proteomes" id="UP000249789">
    <property type="component" value="Unassembled WGS sequence"/>
</dbReference>
<dbReference type="OrthoDB" id="2993351at2759"/>
<gene>
    <name evidence="2" type="ORF">BO72DRAFT_395015</name>
</gene>
<accession>A0A8G1W330</accession>
<evidence type="ECO:0000259" key="1">
    <source>
        <dbReference type="Pfam" id="PF12417"/>
    </source>
</evidence>
<dbReference type="AlphaFoldDB" id="A0A8G1W330"/>
<dbReference type="EMBL" id="KZ824623">
    <property type="protein sequence ID" value="RAK82037.1"/>
    <property type="molecule type" value="Genomic_DNA"/>
</dbReference>
<dbReference type="RefSeq" id="XP_040806047.1">
    <property type="nucleotide sequence ID" value="XM_040941978.1"/>
</dbReference>
<proteinExistence type="predicted"/>
<dbReference type="InterPro" id="IPR022137">
    <property type="entry name" value="Znf_prot_DUF3669"/>
</dbReference>
<protein>
    <recommendedName>
        <fullName evidence="1">DUF3669 domain-containing protein</fullName>
    </recommendedName>
</protein>
<feature type="domain" description="DUF3669" evidence="1">
    <location>
        <begin position="258"/>
        <end position="314"/>
    </location>
</feature>
<dbReference type="VEuPathDB" id="FungiDB:BO72DRAFT_395015"/>
<reference evidence="2 3" key="1">
    <citation type="submission" date="2018-02" db="EMBL/GenBank/DDBJ databases">
        <title>The genomes of Aspergillus section Nigri reveals drivers in fungal speciation.</title>
        <authorList>
            <consortium name="DOE Joint Genome Institute"/>
            <person name="Vesth T.C."/>
            <person name="Nybo J."/>
            <person name="Theobald S."/>
            <person name="Brandl J."/>
            <person name="Frisvad J.C."/>
            <person name="Nielsen K.F."/>
            <person name="Lyhne E.K."/>
            <person name="Kogle M.E."/>
            <person name="Kuo A."/>
            <person name="Riley R."/>
            <person name="Clum A."/>
            <person name="Nolan M."/>
            <person name="Lipzen A."/>
            <person name="Salamov A."/>
            <person name="Henrissat B."/>
            <person name="Wiebenga A."/>
            <person name="De vries R.P."/>
            <person name="Grigoriev I.V."/>
            <person name="Mortensen U.H."/>
            <person name="Andersen M.R."/>
            <person name="Baker S.E."/>
        </authorList>
    </citation>
    <scope>NUCLEOTIDE SEQUENCE [LARGE SCALE GENOMIC DNA]</scope>
    <source>
        <strain evidence="2 3">CBS 313.89</strain>
    </source>
</reference>
<dbReference type="GeneID" id="63859311"/>
<dbReference type="PANTHER" id="PTHR40780">
    <property type="entry name" value="DUF3669 DOMAIN-CONTAINING PROTEIN"/>
    <property type="match status" value="1"/>
</dbReference>